<accession>K1R140</accession>
<dbReference type="Gene3D" id="1.25.10.20">
    <property type="entry name" value="Vitellinogen, superhelical"/>
    <property type="match status" value="1"/>
</dbReference>
<organism evidence="1">
    <name type="scientific">Magallana gigas</name>
    <name type="common">Pacific oyster</name>
    <name type="synonym">Crassostrea gigas</name>
    <dbReference type="NCBI Taxonomy" id="29159"/>
    <lineage>
        <taxon>Eukaryota</taxon>
        <taxon>Metazoa</taxon>
        <taxon>Spiralia</taxon>
        <taxon>Lophotrochozoa</taxon>
        <taxon>Mollusca</taxon>
        <taxon>Bivalvia</taxon>
        <taxon>Autobranchia</taxon>
        <taxon>Pteriomorphia</taxon>
        <taxon>Ostreida</taxon>
        <taxon>Ostreoidea</taxon>
        <taxon>Ostreidae</taxon>
        <taxon>Magallana</taxon>
    </lineage>
</organism>
<dbReference type="HOGENOM" id="CLU_447791_0_0_1"/>
<reference evidence="1" key="1">
    <citation type="journal article" date="2012" name="Nature">
        <title>The oyster genome reveals stress adaptation and complexity of shell formation.</title>
        <authorList>
            <person name="Zhang G."/>
            <person name="Fang X."/>
            <person name="Guo X."/>
            <person name="Li L."/>
            <person name="Luo R."/>
            <person name="Xu F."/>
            <person name="Yang P."/>
            <person name="Zhang L."/>
            <person name="Wang X."/>
            <person name="Qi H."/>
            <person name="Xiong Z."/>
            <person name="Que H."/>
            <person name="Xie Y."/>
            <person name="Holland P.W."/>
            <person name="Paps J."/>
            <person name="Zhu Y."/>
            <person name="Wu F."/>
            <person name="Chen Y."/>
            <person name="Wang J."/>
            <person name="Peng C."/>
            <person name="Meng J."/>
            <person name="Yang L."/>
            <person name="Liu J."/>
            <person name="Wen B."/>
            <person name="Zhang N."/>
            <person name="Huang Z."/>
            <person name="Zhu Q."/>
            <person name="Feng Y."/>
            <person name="Mount A."/>
            <person name="Hedgecock D."/>
            <person name="Xu Z."/>
            <person name="Liu Y."/>
            <person name="Domazet-Loso T."/>
            <person name="Du Y."/>
            <person name="Sun X."/>
            <person name="Zhang S."/>
            <person name="Liu B."/>
            <person name="Cheng P."/>
            <person name="Jiang X."/>
            <person name="Li J."/>
            <person name="Fan D."/>
            <person name="Wang W."/>
            <person name="Fu W."/>
            <person name="Wang T."/>
            <person name="Wang B."/>
            <person name="Zhang J."/>
            <person name="Peng Z."/>
            <person name="Li Y."/>
            <person name="Li N."/>
            <person name="Wang J."/>
            <person name="Chen M."/>
            <person name="He Y."/>
            <person name="Tan F."/>
            <person name="Song X."/>
            <person name="Zheng Q."/>
            <person name="Huang R."/>
            <person name="Yang H."/>
            <person name="Du X."/>
            <person name="Chen L."/>
            <person name="Yang M."/>
            <person name="Gaffney P.M."/>
            <person name="Wang S."/>
            <person name="Luo L."/>
            <person name="She Z."/>
            <person name="Ming Y."/>
            <person name="Huang W."/>
            <person name="Zhang S."/>
            <person name="Huang B."/>
            <person name="Zhang Y."/>
            <person name="Qu T."/>
            <person name="Ni P."/>
            <person name="Miao G."/>
            <person name="Wang J."/>
            <person name="Wang Q."/>
            <person name="Steinberg C.E."/>
            <person name="Wang H."/>
            <person name="Li N."/>
            <person name="Qian L."/>
            <person name="Zhang G."/>
            <person name="Li Y."/>
            <person name="Yang H."/>
            <person name="Liu X."/>
            <person name="Wang J."/>
            <person name="Yin Y."/>
            <person name="Wang J."/>
        </authorList>
    </citation>
    <scope>NUCLEOTIDE SEQUENCE [LARGE SCALE GENOMIC DNA]</scope>
    <source>
        <strain evidence="1">05x7-T-G4-1.051#20</strain>
    </source>
</reference>
<name>K1R140_MAGGI</name>
<gene>
    <name evidence="1" type="ORF">CGI_10028407</name>
</gene>
<dbReference type="InParanoid" id="K1R140"/>
<dbReference type="AlphaFoldDB" id="K1R140"/>
<dbReference type="InterPro" id="IPR011030">
    <property type="entry name" value="Lipovitellin_superhlx_dom"/>
</dbReference>
<sequence>MNRHNSSCYRTNIVHCRADIAVESFDPHANMRRVKAVNEFSKMEVPEMSYVSQGKLHFLTRHVDSKEWEKPIEFLLTTTIHVGNILLKVIEDAVFHKEKFPESFYVKDTHSRCMLALGAVSHKLAKEGNILRAKRTTQWAHSLLGIHDKEKESYDHHKVILLETLGNARMDESYDYIISHINSTNSQWIKRAGCHALRKYEHQHAADTLLYAALFDEDQSVRYEASLLYMGHPKGKMIAPFNSETSENGTAMIDPYDAGIDVLDLSQGHHRSRRSIWDGLKFKLEAPSVDWQKLIGSKSIGASFGVIMMNLLDLVVGVELMPGSLIAIVWVGNRLLNAHRKQGNDMKKMIKLAANFSKKLKEISEGIKEGVQLFKDIISGKLNIKDVIDELIKAISTLPQKVLNLRNITSSAMKKIGSFDPADLPAEFQPVINFVHRVTKLFNDIKTDVMGFVHEIEQTIKVVIPQQGKAVFDAVKDIIDGFKILLKNPKEALLKIGGNDKPYWFDVAALISEYTDLATKAFHSMKTAGQKWVHEKLEEGEDAVKKFSKGKISTQSMKQEAVNLLETIEKELMEPFSGLIGMADTFINRYGKVFNIIKSVKDAYDILKEG</sequence>
<proteinExistence type="predicted"/>
<protein>
    <submittedName>
        <fullName evidence="1">Uncharacterized protein</fullName>
    </submittedName>
</protein>
<evidence type="ECO:0000313" key="1">
    <source>
        <dbReference type="EMBL" id="EKC37169.1"/>
    </source>
</evidence>
<dbReference type="EMBL" id="JH823235">
    <property type="protein sequence ID" value="EKC37169.1"/>
    <property type="molecule type" value="Genomic_DNA"/>
</dbReference>